<gene>
    <name evidence="1" type="ORF">MEUPH1_LOCUS18269</name>
</gene>
<sequence length="102" mass="11634">MNDDDIITDALNDSFEYSDEDDDFLDPDFSLGENVNDDLLVGIFPLLSDSENDEDVDGNIEINEGNKENNNLEAVDYSIENTENNRENNNLEQWRGVGIKRM</sequence>
<evidence type="ECO:0000313" key="2">
    <source>
        <dbReference type="Proteomes" id="UP001160148"/>
    </source>
</evidence>
<comment type="caution">
    <text evidence="1">The sequence shown here is derived from an EMBL/GenBank/DDBJ whole genome shotgun (WGS) entry which is preliminary data.</text>
</comment>
<name>A0AAV0X5K9_9HEMI</name>
<dbReference type="AlphaFoldDB" id="A0AAV0X5K9"/>
<organism evidence="1 2">
    <name type="scientific">Macrosiphum euphorbiae</name>
    <name type="common">potato aphid</name>
    <dbReference type="NCBI Taxonomy" id="13131"/>
    <lineage>
        <taxon>Eukaryota</taxon>
        <taxon>Metazoa</taxon>
        <taxon>Ecdysozoa</taxon>
        <taxon>Arthropoda</taxon>
        <taxon>Hexapoda</taxon>
        <taxon>Insecta</taxon>
        <taxon>Pterygota</taxon>
        <taxon>Neoptera</taxon>
        <taxon>Paraneoptera</taxon>
        <taxon>Hemiptera</taxon>
        <taxon>Sternorrhyncha</taxon>
        <taxon>Aphidomorpha</taxon>
        <taxon>Aphidoidea</taxon>
        <taxon>Aphididae</taxon>
        <taxon>Macrosiphini</taxon>
        <taxon>Macrosiphum</taxon>
    </lineage>
</organism>
<proteinExistence type="predicted"/>
<reference evidence="1 2" key="1">
    <citation type="submission" date="2023-01" db="EMBL/GenBank/DDBJ databases">
        <authorList>
            <person name="Whitehead M."/>
        </authorList>
    </citation>
    <scope>NUCLEOTIDE SEQUENCE [LARGE SCALE GENOMIC DNA]</scope>
</reference>
<accession>A0AAV0X5K9</accession>
<keyword evidence="2" id="KW-1185">Reference proteome</keyword>
<dbReference type="Proteomes" id="UP001160148">
    <property type="component" value="Unassembled WGS sequence"/>
</dbReference>
<protein>
    <submittedName>
        <fullName evidence="1">Uncharacterized protein</fullName>
    </submittedName>
</protein>
<dbReference type="EMBL" id="CARXXK010000003">
    <property type="protein sequence ID" value="CAI6363303.1"/>
    <property type="molecule type" value="Genomic_DNA"/>
</dbReference>
<evidence type="ECO:0000313" key="1">
    <source>
        <dbReference type="EMBL" id="CAI6363303.1"/>
    </source>
</evidence>